<keyword evidence="3" id="KW-1185">Reference proteome</keyword>
<dbReference type="AlphaFoldDB" id="A0A319F1T6"/>
<protein>
    <submittedName>
        <fullName evidence="2">Uncharacterized protein</fullName>
    </submittedName>
</protein>
<evidence type="ECO:0000313" key="3">
    <source>
        <dbReference type="Proteomes" id="UP000248423"/>
    </source>
</evidence>
<feature type="compositionally biased region" description="Basic residues" evidence="1">
    <location>
        <begin position="117"/>
        <end position="130"/>
    </location>
</feature>
<proteinExistence type="predicted"/>
<evidence type="ECO:0000256" key="1">
    <source>
        <dbReference type="SAM" id="MobiDB-lite"/>
    </source>
</evidence>
<accession>A0A319F1T6</accession>
<dbReference type="EMBL" id="KZ826317">
    <property type="protein sequence ID" value="PYI11714.1"/>
    <property type="molecule type" value="Genomic_DNA"/>
</dbReference>
<evidence type="ECO:0000313" key="2">
    <source>
        <dbReference type="EMBL" id="PYI11714.1"/>
    </source>
</evidence>
<dbReference type="VEuPathDB" id="FungiDB:BO78DRAFT_99641"/>
<name>A0A319F1T6_ASPSB</name>
<reference evidence="2 3" key="1">
    <citation type="submission" date="2018-02" db="EMBL/GenBank/DDBJ databases">
        <title>The genomes of Aspergillus section Nigri reveals drivers in fungal speciation.</title>
        <authorList>
            <consortium name="DOE Joint Genome Institute"/>
            <person name="Vesth T.C."/>
            <person name="Nybo J."/>
            <person name="Theobald S."/>
            <person name="Brandl J."/>
            <person name="Frisvad J.C."/>
            <person name="Nielsen K.F."/>
            <person name="Lyhne E.K."/>
            <person name="Kogle M.E."/>
            <person name="Kuo A."/>
            <person name="Riley R."/>
            <person name="Clum A."/>
            <person name="Nolan M."/>
            <person name="Lipzen A."/>
            <person name="Salamov A."/>
            <person name="Henrissat B."/>
            <person name="Wiebenga A."/>
            <person name="De vries R.P."/>
            <person name="Grigoriev I.V."/>
            <person name="Mortensen U.H."/>
            <person name="Andersen M.R."/>
            <person name="Baker S.E."/>
        </authorList>
    </citation>
    <scope>NUCLEOTIDE SEQUENCE [LARGE SCALE GENOMIC DNA]</scope>
    <source>
        <strain evidence="2 3">CBS 121057</strain>
    </source>
</reference>
<sequence>MALVAFLKGFPENQSGSPGGRPSRAEETFFGLCDARVLQTLREVCYMSCSTWLDSSTYRADSRGVVQYLRHSTYVHLGTSVHLHMIQHIARSYGEKTILKEVCSHRQSRYSTQSYSLRHRRHKTHKPEER</sequence>
<dbReference type="Proteomes" id="UP000248423">
    <property type="component" value="Unassembled WGS sequence"/>
</dbReference>
<gene>
    <name evidence="2" type="ORF">BO78DRAFT_99641</name>
</gene>
<organism evidence="2 3">
    <name type="scientific">Aspergillus sclerotiicarbonarius (strain CBS 121057 / IBT 28362)</name>
    <dbReference type="NCBI Taxonomy" id="1448318"/>
    <lineage>
        <taxon>Eukaryota</taxon>
        <taxon>Fungi</taxon>
        <taxon>Dikarya</taxon>
        <taxon>Ascomycota</taxon>
        <taxon>Pezizomycotina</taxon>
        <taxon>Eurotiomycetes</taxon>
        <taxon>Eurotiomycetidae</taxon>
        <taxon>Eurotiales</taxon>
        <taxon>Aspergillaceae</taxon>
        <taxon>Aspergillus</taxon>
        <taxon>Aspergillus subgen. Circumdati</taxon>
    </lineage>
</organism>
<feature type="region of interest" description="Disordered" evidence="1">
    <location>
        <begin position="110"/>
        <end position="130"/>
    </location>
</feature>